<dbReference type="Proteomes" id="UP000887579">
    <property type="component" value="Unplaced"/>
</dbReference>
<reference evidence="2" key="1">
    <citation type="submission" date="2022-11" db="UniProtKB">
        <authorList>
            <consortium name="WormBaseParasite"/>
        </authorList>
    </citation>
    <scope>IDENTIFICATION</scope>
</reference>
<organism evidence="1 2">
    <name type="scientific">Panagrolaimus sp. ES5</name>
    <dbReference type="NCBI Taxonomy" id="591445"/>
    <lineage>
        <taxon>Eukaryota</taxon>
        <taxon>Metazoa</taxon>
        <taxon>Ecdysozoa</taxon>
        <taxon>Nematoda</taxon>
        <taxon>Chromadorea</taxon>
        <taxon>Rhabditida</taxon>
        <taxon>Tylenchina</taxon>
        <taxon>Panagrolaimomorpha</taxon>
        <taxon>Panagrolaimoidea</taxon>
        <taxon>Panagrolaimidae</taxon>
        <taxon>Panagrolaimus</taxon>
    </lineage>
</organism>
<evidence type="ECO:0000313" key="1">
    <source>
        <dbReference type="Proteomes" id="UP000887579"/>
    </source>
</evidence>
<accession>A0AC34G6L8</accession>
<evidence type="ECO:0000313" key="2">
    <source>
        <dbReference type="WBParaSite" id="ES5_v2.g25401.t1"/>
    </source>
</evidence>
<proteinExistence type="predicted"/>
<sequence length="217" mass="24981">MSNIVDQSKNLGGRSFTAEWLLKSLQKNDNIYQKLHGRNIVKNITTKNVSDGKGFLSYVLRCTVTFVDTANIYTTILKIPVMELFPEGDNEKLKLSFIDCHKSECDFYNKLAPILDIPVPKVHETVEWILDKQEGCVHMEDLTLRGKCLVFYENINLTQVKCMIRHLAHMHKNVLSADPSLWKGEYLKRSKGLFDALDMFNASVDVFLDKCNHKRKL</sequence>
<dbReference type="WBParaSite" id="ES5_v2.g25401.t1">
    <property type="protein sequence ID" value="ES5_v2.g25401.t1"/>
    <property type="gene ID" value="ES5_v2.g25401"/>
</dbReference>
<protein>
    <submittedName>
        <fullName evidence="2">CHK kinase-like domain-containing protein</fullName>
    </submittedName>
</protein>
<name>A0AC34G6L8_9BILA</name>